<sequence>MNVHPRRTVVVVSPRLIEFCSRHSDYICAWIGALVPLHQAEHKPHHFSFQHVLVLPTLTPIATPIEYRKIQDHL</sequence>
<evidence type="ECO:0000313" key="1">
    <source>
        <dbReference type="EMBL" id="KAG2383834.1"/>
    </source>
</evidence>
<dbReference type="AlphaFoldDB" id="A0A8T0JTM7"/>
<accession>A0A8T0JTM7</accession>
<organism evidence="1 2">
    <name type="scientific">Phaseolus angularis</name>
    <name type="common">Azuki bean</name>
    <name type="synonym">Vigna angularis</name>
    <dbReference type="NCBI Taxonomy" id="3914"/>
    <lineage>
        <taxon>Eukaryota</taxon>
        <taxon>Viridiplantae</taxon>
        <taxon>Streptophyta</taxon>
        <taxon>Embryophyta</taxon>
        <taxon>Tracheophyta</taxon>
        <taxon>Spermatophyta</taxon>
        <taxon>Magnoliopsida</taxon>
        <taxon>eudicotyledons</taxon>
        <taxon>Gunneridae</taxon>
        <taxon>Pentapetalae</taxon>
        <taxon>rosids</taxon>
        <taxon>fabids</taxon>
        <taxon>Fabales</taxon>
        <taxon>Fabaceae</taxon>
        <taxon>Papilionoideae</taxon>
        <taxon>50 kb inversion clade</taxon>
        <taxon>NPAAA clade</taxon>
        <taxon>indigoferoid/millettioid clade</taxon>
        <taxon>Phaseoleae</taxon>
        <taxon>Vigna</taxon>
    </lineage>
</organism>
<dbReference type="EMBL" id="JABFOF010000008">
    <property type="protein sequence ID" value="KAG2383834.1"/>
    <property type="molecule type" value="Genomic_DNA"/>
</dbReference>
<evidence type="ECO:0000313" key="2">
    <source>
        <dbReference type="Proteomes" id="UP000743370"/>
    </source>
</evidence>
<name>A0A8T0JTM7_PHAAN</name>
<proteinExistence type="predicted"/>
<comment type="caution">
    <text evidence="1">The sequence shown here is derived from an EMBL/GenBank/DDBJ whole genome shotgun (WGS) entry which is preliminary data.</text>
</comment>
<gene>
    <name evidence="1" type="ORF">HKW66_Vig0257350</name>
</gene>
<protein>
    <submittedName>
        <fullName evidence="1">Uncharacterized protein</fullName>
    </submittedName>
</protein>
<reference evidence="1 2" key="1">
    <citation type="submission" date="2020-05" db="EMBL/GenBank/DDBJ databases">
        <title>Vigna angularis (adzuki bean) Var. LongXiaoDou No. 4 denovo assembly.</title>
        <authorList>
            <person name="Xiang H."/>
        </authorList>
    </citation>
    <scope>NUCLEOTIDE SEQUENCE [LARGE SCALE GENOMIC DNA]</scope>
    <source>
        <tissue evidence="1">Leaf</tissue>
    </source>
</reference>
<dbReference type="Proteomes" id="UP000743370">
    <property type="component" value="Unassembled WGS sequence"/>
</dbReference>